<evidence type="ECO:0000313" key="3">
    <source>
        <dbReference type="EMBL" id="SEP74998.1"/>
    </source>
</evidence>
<dbReference type="InterPro" id="IPR001509">
    <property type="entry name" value="Epimerase_deHydtase"/>
</dbReference>
<dbReference type="AlphaFoldDB" id="A0A1H9AGB8"/>
<dbReference type="Proteomes" id="UP000198504">
    <property type="component" value="Unassembled WGS sequence"/>
</dbReference>
<dbReference type="STRING" id="1036181.SAMN05421756_101577"/>
<dbReference type="EMBL" id="FOFA01000001">
    <property type="protein sequence ID" value="SEP74998.1"/>
    <property type="molecule type" value="Genomic_DNA"/>
</dbReference>
<gene>
    <name evidence="3" type="ORF">SAMN05421756_101577</name>
</gene>
<keyword evidence="4" id="KW-1185">Reference proteome</keyword>
<evidence type="ECO:0000259" key="2">
    <source>
        <dbReference type="Pfam" id="PF01370"/>
    </source>
</evidence>
<dbReference type="InterPro" id="IPR036291">
    <property type="entry name" value="NAD(P)-bd_dom_sf"/>
</dbReference>
<reference evidence="4" key="1">
    <citation type="submission" date="2016-10" db="EMBL/GenBank/DDBJ databases">
        <authorList>
            <person name="Varghese N."/>
            <person name="Submissions S."/>
        </authorList>
    </citation>
    <scope>NUCLEOTIDE SEQUENCE [LARGE SCALE GENOMIC DNA]</scope>
    <source>
        <strain evidence="4">CGMCC 4.6856</strain>
    </source>
</reference>
<organism evidence="3 4">
    <name type="scientific">Microlunatus flavus</name>
    <dbReference type="NCBI Taxonomy" id="1036181"/>
    <lineage>
        <taxon>Bacteria</taxon>
        <taxon>Bacillati</taxon>
        <taxon>Actinomycetota</taxon>
        <taxon>Actinomycetes</taxon>
        <taxon>Propionibacteriales</taxon>
        <taxon>Propionibacteriaceae</taxon>
        <taxon>Microlunatus</taxon>
    </lineage>
</organism>
<feature type="domain" description="NAD-dependent epimerase/dehydratase" evidence="2">
    <location>
        <begin position="4"/>
        <end position="209"/>
    </location>
</feature>
<protein>
    <submittedName>
        <fullName evidence="3">Nucleoside-diphosphate-sugar epimerase</fullName>
    </submittedName>
</protein>
<comment type="similarity">
    <text evidence="1">Belongs to the NAD(P)-dependent epimerase/dehydratase family.</text>
</comment>
<dbReference type="CDD" id="cd05265">
    <property type="entry name" value="SDR_a1"/>
    <property type="match status" value="1"/>
</dbReference>
<dbReference type="Gene3D" id="3.40.50.720">
    <property type="entry name" value="NAD(P)-binding Rossmann-like Domain"/>
    <property type="match status" value="1"/>
</dbReference>
<proteinExistence type="inferred from homology"/>
<dbReference type="Pfam" id="PF01370">
    <property type="entry name" value="Epimerase"/>
    <property type="match status" value="1"/>
</dbReference>
<dbReference type="SUPFAM" id="SSF51735">
    <property type="entry name" value="NAD(P)-binding Rossmann-fold domains"/>
    <property type="match status" value="1"/>
</dbReference>
<accession>A0A1H9AGB8</accession>
<evidence type="ECO:0000313" key="4">
    <source>
        <dbReference type="Proteomes" id="UP000198504"/>
    </source>
</evidence>
<dbReference type="RefSeq" id="WP_232506059.1">
    <property type="nucleotide sequence ID" value="NZ_FOFA01000001.1"/>
</dbReference>
<evidence type="ECO:0000256" key="1">
    <source>
        <dbReference type="ARBA" id="ARBA00007637"/>
    </source>
</evidence>
<dbReference type="PANTHER" id="PTHR43000">
    <property type="entry name" value="DTDP-D-GLUCOSE 4,6-DEHYDRATASE-RELATED"/>
    <property type="match status" value="1"/>
</dbReference>
<sequence length="326" mass="35468">MKALFIGGTGIISSDCSRLAVERGWDLTLLNRGKQSSRPAIEGARVLVGDATDPASIREAVGDEAFDVVANFRAFTPDQVQADIDLFSGRTGQYVFISSASAYRKPVAHRPITESTPLRNPFWQYSRDKIACEDLLVAAHREDGFPATIVRPSHTYDATLIPFDAGWTMIDRMRRGLPVVVHGDGTSLWVLTHARDFAKGFVPLLGDPRVPGDAVHITTDETLTWDAVAQGLARAAGVEADIVHVSSARIGRAVPDWEAGLLGDKAHSLVFDNSKLKSLVPDFAATTTWAQGAREIVAWYDAHPDQQVVDAELDATLDRLVEAERA</sequence>
<name>A0A1H9AGB8_9ACTN</name>